<dbReference type="PANTHER" id="PTHR46796">
    <property type="entry name" value="HTH-TYPE TRANSCRIPTIONAL ACTIVATOR RHAS-RELATED"/>
    <property type="match status" value="1"/>
</dbReference>
<reference evidence="5 7" key="1">
    <citation type="journal article" date="2019" name="Emerg. Microbes Infect.">
        <title>Comprehensive subspecies identification of 175 nontuberculous mycobacteria species based on 7547 genomic profiles.</title>
        <authorList>
            <person name="Matsumoto Y."/>
            <person name="Kinjo T."/>
            <person name="Motooka D."/>
            <person name="Nabeya D."/>
            <person name="Jung N."/>
            <person name="Uechi K."/>
            <person name="Horii T."/>
            <person name="Iida T."/>
            <person name="Fujita J."/>
            <person name="Nakamura S."/>
        </authorList>
    </citation>
    <scope>NUCLEOTIDE SEQUENCE [LARGE SCALE GENOMIC DNA]</scope>
    <source>
        <strain evidence="5 7">JCM 13573</strain>
    </source>
</reference>
<keyword evidence="1" id="KW-0805">Transcription regulation</keyword>
<dbReference type="PANTHER" id="PTHR46796:SF12">
    <property type="entry name" value="HTH-TYPE DNA-BINDING TRANSCRIPTIONAL ACTIVATOR EUTR"/>
    <property type="match status" value="1"/>
</dbReference>
<gene>
    <name evidence="6" type="ORF">I2456_05955</name>
    <name evidence="5" type="ORF">MKUB_05560</name>
</gene>
<dbReference type="GO" id="GO:0003700">
    <property type="term" value="F:DNA-binding transcription factor activity"/>
    <property type="evidence" value="ECO:0007669"/>
    <property type="project" value="InterPro"/>
</dbReference>
<accession>A0AAX1JF25</accession>
<dbReference type="InterPro" id="IPR018062">
    <property type="entry name" value="HTH_AraC-typ_CS"/>
</dbReference>
<evidence type="ECO:0000313" key="8">
    <source>
        <dbReference type="Proteomes" id="UP000663583"/>
    </source>
</evidence>
<dbReference type="EMBL" id="CP065047">
    <property type="protein sequence ID" value="QPI39044.1"/>
    <property type="molecule type" value="Genomic_DNA"/>
</dbReference>
<proteinExistence type="predicted"/>
<dbReference type="Proteomes" id="UP000465306">
    <property type="component" value="Unassembled WGS sequence"/>
</dbReference>
<dbReference type="Proteomes" id="UP000663583">
    <property type="component" value="Chromosome"/>
</dbReference>
<dbReference type="AlphaFoldDB" id="A0AAX1JF25"/>
<protein>
    <submittedName>
        <fullName evidence="6">Helix-turn-helix transcriptional regulator</fullName>
    </submittedName>
</protein>
<reference evidence="6" key="3">
    <citation type="submission" date="2020-11" db="EMBL/GenBank/DDBJ databases">
        <title>Intraspecies plasmid and genomic variation of Mycobacterium kubicae revealed by the complete genome sequences of two clinical isolates.</title>
        <authorList>
            <person name="Hendrix J.R."/>
            <person name="Epperson L.E."/>
            <person name="Honda J.R."/>
            <person name="Strong M."/>
        </authorList>
    </citation>
    <scope>NUCLEOTIDE SEQUENCE</scope>
    <source>
        <strain evidence="6">JCM 13573</strain>
    </source>
</reference>
<evidence type="ECO:0000313" key="6">
    <source>
        <dbReference type="EMBL" id="QPI39044.1"/>
    </source>
</evidence>
<evidence type="ECO:0000256" key="1">
    <source>
        <dbReference type="ARBA" id="ARBA00023015"/>
    </source>
</evidence>
<evidence type="ECO:0000256" key="2">
    <source>
        <dbReference type="ARBA" id="ARBA00023125"/>
    </source>
</evidence>
<dbReference type="PROSITE" id="PS00041">
    <property type="entry name" value="HTH_ARAC_FAMILY_1"/>
    <property type="match status" value="1"/>
</dbReference>
<dbReference type="RefSeq" id="WP_085073752.1">
    <property type="nucleotide sequence ID" value="NZ_BLKU01000002.1"/>
</dbReference>
<dbReference type="Gene3D" id="1.10.10.60">
    <property type="entry name" value="Homeodomain-like"/>
    <property type="match status" value="1"/>
</dbReference>
<dbReference type="GO" id="GO:0043565">
    <property type="term" value="F:sequence-specific DNA binding"/>
    <property type="evidence" value="ECO:0007669"/>
    <property type="project" value="InterPro"/>
</dbReference>
<organism evidence="6 8">
    <name type="scientific">Mycobacterium kubicae</name>
    <dbReference type="NCBI Taxonomy" id="120959"/>
    <lineage>
        <taxon>Bacteria</taxon>
        <taxon>Bacillati</taxon>
        <taxon>Actinomycetota</taxon>
        <taxon>Actinomycetes</taxon>
        <taxon>Mycobacteriales</taxon>
        <taxon>Mycobacteriaceae</taxon>
        <taxon>Mycobacterium</taxon>
        <taxon>Mycobacterium simiae complex</taxon>
    </lineage>
</organism>
<evidence type="ECO:0000256" key="3">
    <source>
        <dbReference type="ARBA" id="ARBA00023163"/>
    </source>
</evidence>
<keyword evidence="3" id="KW-0804">Transcription</keyword>
<dbReference type="SMART" id="SM00342">
    <property type="entry name" value="HTH_ARAC"/>
    <property type="match status" value="1"/>
</dbReference>
<keyword evidence="7" id="KW-1185">Reference proteome</keyword>
<keyword evidence="2" id="KW-0238">DNA-binding</keyword>
<name>A0AAX1JF25_9MYCO</name>
<dbReference type="InterPro" id="IPR009057">
    <property type="entry name" value="Homeodomain-like_sf"/>
</dbReference>
<feature type="domain" description="HTH araC/xylS-type" evidence="4">
    <location>
        <begin position="216"/>
        <end position="317"/>
    </location>
</feature>
<evidence type="ECO:0000313" key="7">
    <source>
        <dbReference type="Proteomes" id="UP000465306"/>
    </source>
</evidence>
<evidence type="ECO:0000313" key="5">
    <source>
        <dbReference type="EMBL" id="GFG63066.1"/>
    </source>
</evidence>
<dbReference type="EMBL" id="BLKU01000002">
    <property type="protein sequence ID" value="GFG63066.1"/>
    <property type="molecule type" value="Genomic_DNA"/>
</dbReference>
<dbReference type="Pfam" id="PF12833">
    <property type="entry name" value="HTH_18"/>
    <property type="match status" value="1"/>
</dbReference>
<sequence>MQDLDFDSTNLGETEDFLGRAYTKMRIEGDGGQPHTSIKRRWLGPVHFDQVKFNYDMSYDADPLERVVLCRVESGRIEETFIDEPQDVFAPGDLTLVSLPDQAFSGRVCHASYNLTGFDPGSLSRVATASHGHREDPVRLTGHRPVSKAAADRLSALLDYLSTHVLADPQASASPLIVGNAASHLAATTLHTFPNTAVIEATGTDRRDAAKPVLLRRAMAYIDENARIDISLGDIADHIYVTPRALQYMFRQHLDCTPMEYLRRIRLDQAHRELAASNRAHGTVKQIANRWGFAHVGRFAVYYRETYGQSPHATLRN</sequence>
<reference evidence="5" key="2">
    <citation type="submission" date="2020-02" db="EMBL/GenBank/DDBJ databases">
        <authorList>
            <person name="Matsumoto Y."/>
            <person name="Kinjo T."/>
            <person name="Motooka D."/>
            <person name="Nabeya D."/>
            <person name="Jung N."/>
            <person name="Uechi K."/>
            <person name="Horii T."/>
            <person name="Iida T."/>
            <person name="Fujita J."/>
            <person name="Nakamura S."/>
        </authorList>
    </citation>
    <scope>NUCLEOTIDE SEQUENCE</scope>
    <source>
        <strain evidence="5">JCM 13573</strain>
    </source>
</reference>
<dbReference type="PROSITE" id="PS01124">
    <property type="entry name" value="HTH_ARAC_FAMILY_2"/>
    <property type="match status" value="1"/>
</dbReference>
<dbReference type="InterPro" id="IPR050204">
    <property type="entry name" value="AraC_XylS_family_regulators"/>
</dbReference>
<dbReference type="InterPro" id="IPR018060">
    <property type="entry name" value="HTH_AraC"/>
</dbReference>
<evidence type="ECO:0000259" key="4">
    <source>
        <dbReference type="PROSITE" id="PS01124"/>
    </source>
</evidence>
<dbReference type="SUPFAM" id="SSF46689">
    <property type="entry name" value="Homeodomain-like"/>
    <property type="match status" value="2"/>
</dbReference>
<dbReference type="KEGG" id="mku:I2456_05955"/>